<dbReference type="Proteomes" id="UP000540989">
    <property type="component" value="Unassembled WGS sequence"/>
</dbReference>
<accession>A0A7W7ZB55</accession>
<protein>
    <submittedName>
        <fullName evidence="2">Preprotein translocase subunit SecY</fullName>
    </submittedName>
</protein>
<reference evidence="2 3" key="1">
    <citation type="submission" date="2020-08" db="EMBL/GenBank/DDBJ databases">
        <title>Genomic Encyclopedia of Type Strains, Phase IV (KMG-V): Genome sequencing to study the core and pangenomes of soil and plant-associated prokaryotes.</title>
        <authorList>
            <person name="Whitman W."/>
        </authorList>
    </citation>
    <scope>NUCLEOTIDE SEQUENCE [LARGE SCALE GENOMIC DNA]</scope>
    <source>
        <strain evidence="2 3">M8UP14</strain>
    </source>
</reference>
<evidence type="ECO:0000313" key="2">
    <source>
        <dbReference type="EMBL" id="MBB5056664.1"/>
    </source>
</evidence>
<proteinExistence type="predicted"/>
<organism evidence="2 3">
    <name type="scientific">Granulicella aggregans</name>
    <dbReference type="NCBI Taxonomy" id="474949"/>
    <lineage>
        <taxon>Bacteria</taxon>
        <taxon>Pseudomonadati</taxon>
        <taxon>Acidobacteriota</taxon>
        <taxon>Terriglobia</taxon>
        <taxon>Terriglobales</taxon>
        <taxon>Acidobacteriaceae</taxon>
        <taxon>Granulicella</taxon>
    </lineage>
</organism>
<gene>
    <name evidence="2" type="ORF">HDF16_001349</name>
</gene>
<feature type="transmembrane region" description="Helical" evidence="1">
    <location>
        <begin position="32"/>
        <end position="54"/>
    </location>
</feature>
<keyword evidence="1" id="KW-0812">Transmembrane</keyword>
<keyword evidence="3" id="KW-1185">Reference proteome</keyword>
<keyword evidence="1" id="KW-0472">Membrane</keyword>
<dbReference type="AlphaFoldDB" id="A0A7W7ZB55"/>
<name>A0A7W7ZB55_9BACT</name>
<dbReference type="EMBL" id="JACHIP010000002">
    <property type="protein sequence ID" value="MBB5056664.1"/>
    <property type="molecule type" value="Genomic_DNA"/>
</dbReference>
<comment type="caution">
    <text evidence="2">The sequence shown here is derived from an EMBL/GenBank/DDBJ whole genome shotgun (WGS) entry which is preliminary data.</text>
</comment>
<keyword evidence="1" id="KW-1133">Transmembrane helix</keyword>
<evidence type="ECO:0000256" key="1">
    <source>
        <dbReference type="SAM" id="Phobius"/>
    </source>
</evidence>
<sequence>MGTRSNGRPSRCLFCCPMRPKTESMASMIKRIFMWLAVIACLYLGSVLVLLPLLEHILGIGVYQKGTGVYRK</sequence>
<evidence type="ECO:0000313" key="3">
    <source>
        <dbReference type="Proteomes" id="UP000540989"/>
    </source>
</evidence>